<dbReference type="Pfam" id="PF13704">
    <property type="entry name" value="Glyco_tranf_2_4"/>
    <property type="match status" value="1"/>
</dbReference>
<protein>
    <submittedName>
        <fullName evidence="2">Glycosyltransferase EpsE</fullName>
        <ecNumber evidence="2">2.4.-.-</ecNumber>
    </submittedName>
</protein>
<accession>A0A509EDH2</accession>
<dbReference type="PANTHER" id="PTHR43685">
    <property type="entry name" value="GLYCOSYLTRANSFERASE"/>
    <property type="match status" value="1"/>
</dbReference>
<keyword evidence="2" id="KW-0808">Transferase</keyword>
<dbReference type="InterPro" id="IPR001173">
    <property type="entry name" value="Glyco_trans_2-like"/>
</dbReference>
<dbReference type="InterPro" id="IPR050834">
    <property type="entry name" value="Glycosyltransf_2"/>
</dbReference>
<sequence length="786" mass="87499">MSKPVVHLYTVCWDEADMLGFFFRHYDPWVDRYVIYDDGSTDGSIDILRSHPKVELRRFERVDPDSFVLSHKAMQDEAWKESRGRADWVVVTAIDEHLHVRGRPMAEYLAAPDTRAATILPALGFDMNHPVMPADHGVLVERIVRGRPRIAFNKLSIFRPDAVRETGFGPGRHAAEPVGDLRLPLRDTVMLWHYKHLGFERNAAREAEQALRLGATDVARDYGQHYRWSKARLRAFWDEMEQEAVDLTAPDLEPDRICVGPLWWTARADIVRRGPRDRVVAAPAAAPLVSVLVKSYNHAAFVRQTIESVLSQSLQDFEIVVTDDGSTDGTCEILRGFDDPRLHLTASPRNAGISAAMNATVGRARGRYLAILNSDDWALPGRLERQVAFLEANPQVSLLFGMPRPVDEAGQPTQAFNDFRAPLRWPDFSRRTWLRAFFFEGNCLCAPSAMIRREAYAAAGAYDPRLTNLQDLDMWIRMLAEGHAIHVLPDELTAFRIHPGGGNTSARPEARLRTPFETIQILHRYASFDADLFEEVFGGSEAGAFDPADPVPLRVAALAAGIPSVAHRNLALALLFAHARTSDDYQRLRDLSGTLDALNVRAVDERDGRIAGLNGLLADRDAWIAGLNGRLADRDVRIAGLDGLLAEREAGIASLDGSLAARDARIADLAGLLADREGALAATEAALSQTRAERTALDARLSDAEVLLAGHRTDLLHARGDRRALEKRLREATASCEALEADRMRDEAATRDLEARLAAALASRERMRRSLSWRLTTPLRWIGRGR</sequence>
<evidence type="ECO:0000259" key="1">
    <source>
        <dbReference type="Pfam" id="PF00535"/>
    </source>
</evidence>
<evidence type="ECO:0000313" key="2">
    <source>
        <dbReference type="EMBL" id="VUD71664.1"/>
    </source>
</evidence>
<keyword evidence="3" id="KW-1185">Reference proteome</keyword>
<reference evidence="2 3" key="1">
    <citation type="submission" date="2019-06" db="EMBL/GenBank/DDBJ databases">
        <authorList>
            <person name="Rodrigo-Torres L."/>
            <person name="Arahal R. D."/>
            <person name="Lucena T."/>
        </authorList>
    </citation>
    <scope>NUCLEOTIDE SEQUENCE [LARGE SCALE GENOMIC DNA]</scope>
    <source>
        <strain evidence="2 3">SB0023/3</strain>
    </source>
</reference>
<dbReference type="Gene3D" id="1.10.287.1490">
    <property type="match status" value="1"/>
</dbReference>
<dbReference type="Proteomes" id="UP000410984">
    <property type="component" value="Unassembled WGS sequence"/>
</dbReference>
<dbReference type="InterPro" id="IPR029044">
    <property type="entry name" value="Nucleotide-diphossugar_trans"/>
</dbReference>
<evidence type="ECO:0000313" key="3">
    <source>
        <dbReference type="Proteomes" id="UP000410984"/>
    </source>
</evidence>
<name>A0A509EDH2_9HYPH</name>
<dbReference type="AlphaFoldDB" id="A0A509EDH2"/>
<dbReference type="OrthoDB" id="9802649at2"/>
<feature type="domain" description="Glycosyltransferase 2-like" evidence="1">
    <location>
        <begin position="290"/>
        <end position="456"/>
    </location>
</feature>
<dbReference type="Pfam" id="PF00535">
    <property type="entry name" value="Glycos_transf_2"/>
    <property type="match status" value="1"/>
</dbReference>
<proteinExistence type="predicted"/>
<dbReference type="EMBL" id="CABFPH010000026">
    <property type="protein sequence ID" value="VUD71664.1"/>
    <property type="molecule type" value="Genomic_DNA"/>
</dbReference>
<organism evidence="2 3">
    <name type="scientific">Methylobacterium symbioticum</name>
    <dbReference type="NCBI Taxonomy" id="2584084"/>
    <lineage>
        <taxon>Bacteria</taxon>
        <taxon>Pseudomonadati</taxon>
        <taxon>Pseudomonadota</taxon>
        <taxon>Alphaproteobacteria</taxon>
        <taxon>Hyphomicrobiales</taxon>
        <taxon>Methylobacteriaceae</taxon>
        <taxon>Methylobacterium</taxon>
    </lineage>
</organism>
<gene>
    <name evidence="2" type="primary">epsE</name>
    <name evidence="2" type="ORF">MET9862_02249</name>
</gene>
<dbReference type="GO" id="GO:0016757">
    <property type="term" value="F:glycosyltransferase activity"/>
    <property type="evidence" value="ECO:0007669"/>
    <property type="project" value="UniProtKB-KW"/>
</dbReference>
<dbReference type="SUPFAM" id="SSF53448">
    <property type="entry name" value="Nucleotide-diphospho-sugar transferases"/>
    <property type="match status" value="2"/>
</dbReference>
<dbReference type="PANTHER" id="PTHR43685:SF2">
    <property type="entry name" value="GLYCOSYLTRANSFERASE 2-LIKE DOMAIN-CONTAINING PROTEIN"/>
    <property type="match status" value="1"/>
</dbReference>
<dbReference type="EC" id="2.4.-.-" evidence="2"/>
<dbReference type="RefSeq" id="WP_142583045.1">
    <property type="nucleotide sequence ID" value="NZ_CABFPH010000026.1"/>
</dbReference>
<dbReference type="Gene3D" id="3.90.550.10">
    <property type="entry name" value="Spore Coat Polysaccharide Biosynthesis Protein SpsA, Chain A"/>
    <property type="match status" value="1"/>
</dbReference>
<keyword evidence="2" id="KW-0328">Glycosyltransferase</keyword>